<dbReference type="GO" id="GO:0005524">
    <property type="term" value="F:ATP binding"/>
    <property type="evidence" value="ECO:0007669"/>
    <property type="project" value="UniProtKB-KW"/>
</dbReference>
<protein>
    <submittedName>
        <fullName evidence="6">DNA replication protein</fullName>
    </submittedName>
</protein>
<evidence type="ECO:0000259" key="5">
    <source>
        <dbReference type="SMART" id="SM00382"/>
    </source>
</evidence>
<dbReference type="eggNOG" id="COG1484">
    <property type="taxonomic scope" value="Bacteria"/>
</dbReference>
<dbReference type="RefSeq" id="WP_006903148.1">
    <property type="nucleotide sequence ID" value="NZ_JH976535.1"/>
</dbReference>
<dbReference type="PANTHER" id="PTHR30050">
    <property type="entry name" value="CHROMOSOMAL REPLICATION INITIATOR PROTEIN DNAA"/>
    <property type="match status" value="1"/>
</dbReference>
<dbReference type="Proteomes" id="UP000005710">
    <property type="component" value="Unassembled WGS sequence"/>
</dbReference>
<dbReference type="GO" id="GO:0006260">
    <property type="term" value="P:DNA replication"/>
    <property type="evidence" value="ECO:0007669"/>
    <property type="project" value="TreeGrafter"/>
</dbReference>
<dbReference type="PANTHER" id="PTHR30050:SF4">
    <property type="entry name" value="ATP-BINDING PROTEIN RV3427C IN INSERTION SEQUENCE-RELATED"/>
    <property type="match status" value="1"/>
</dbReference>
<name>K6QEB2_9FIRM</name>
<dbReference type="InterPro" id="IPR047661">
    <property type="entry name" value="IstB"/>
</dbReference>
<dbReference type="CDD" id="cd00009">
    <property type="entry name" value="AAA"/>
    <property type="match status" value="1"/>
</dbReference>
<sequence>MIALEKARQYLEQLGLSHAAAVLESRLEAAAQKQLPYPDFLVDLLGLEAAARRERYLRTRTRLAHLPFHCTLEQFDFGFQPSVDERQIRELATLAFVADAANVIFLGPPGVGKTHLSVALGIKAIEAGYGVYFVRAHELLEDLRRAQAEHRLDRRMRVYLAPKVLIIDEFGVCPYDRAAATALFALISARYERGSIILTSNKGFAEWGEVLGDSVIATAILDRLLHHSHVINIRGESYRLREKKRAGLFGGTPPRREVMPQDGSAE</sequence>
<evidence type="ECO:0000256" key="2">
    <source>
        <dbReference type="ARBA" id="ARBA00022741"/>
    </source>
</evidence>
<dbReference type="SMART" id="SM00382">
    <property type="entry name" value="AAA"/>
    <property type="match status" value="1"/>
</dbReference>
<proteinExistence type="inferred from homology"/>
<comment type="caution">
    <text evidence="6">The sequence shown here is derived from an EMBL/GenBank/DDBJ whole genome shotgun (WGS) entry which is preliminary data.</text>
</comment>
<dbReference type="Pfam" id="PF01695">
    <property type="entry name" value="IstB_IS21"/>
    <property type="match status" value="1"/>
</dbReference>
<dbReference type="OrthoDB" id="9776217at2"/>
<organism evidence="6 7">
    <name type="scientific">Thermaerobacter subterraneus DSM 13965</name>
    <dbReference type="NCBI Taxonomy" id="867903"/>
    <lineage>
        <taxon>Bacteria</taxon>
        <taxon>Bacillati</taxon>
        <taxon>Bacillota</taxon>
        <taxon>Clostridia</taxon>
        <taxon>Eubacteriales</taxon>
        <taxon>Clostridiales Family XVII. Incertae Sedis</taxon>
        <taxon>Thermaerobacter</taxon>
    </lineage>
</organism>
<evidence type="ECO:0000313" key="7">
    <source>
        <dbReference type="Proteomes" id="UP000005710"/>
    </source>
</evidence>
<evidence type="ECO:0000313" key="6">
    <source>
        <dbReference type="EMBL" id="EKP95141.1"/>
    </source>
</evidence>
<dbReference type="InterPro" id="IPR001270">
    <property type="entry name" value="ClpA/B"/>
</dbReference>
<feature type="domain" description="AAA+ ATPase" evidence="5">
    <location>
        <begin position="99"/>
        <end position="232"/>
    </location>
</feature>
<comment type="similarity">
    <text evidence="1">Belongs to the IS21/IS1162 putative ATP-binding protein family.</text>
</comment>
<dbReference type="InterPro" id="IPR027417">
    <property type="entry name" value="P-loop_NTPase"/>
</dbReference>
<evidence type="ECO:0000256" key="4">
    <source>
        <dbReference type="SAM" id="MobiDB-lite"/>
    </source>
</evidence>
<dbReference type="AlphaFoldDB" id="K6QEB2"/>
<dbReference type="PRINTS" id="PR00300">
    <property type="entry name" value="CLPPROTEASEA"/>
</dbReference>
<accession>K6QEB2</accession>
<dbReference type="STRING" id="867903.ThesuDRAFT_00871"/>
<dbReference type="EMBL" id="AENY02000002">
    <property type="protein sequence ID" value="EKP95141.1"/>
    <property type="molecule type" value="Genomic_DNA"/>
</dbReference>
<dbReference type="Gene3D" id="3.40.50.300">
    <property type="entry name" value="P-loop containing nucleotide triphosphate hydrolases"/>
    <property type="match status" value="1"/>
</dbReference>
<keyword evidence="3" id="KW-0067">ATP-binding</keyword>
<dbReference type="InterPro" id="IPR028350">
    <property type="entry name" value="DNAC/IstB-like"/>
</dbReference>
<keyword evidence="2" id="KW-0547">Nucleotide-binding</keyword>
<dbReference type="NCBIfam" id="NF038214">
    <property type="entry name" value="IS21_help_AAA"/>
    <property type="match status" value="1"/>
</dbReference>
<dbReference type="PIRSF" id="PIRSF003073">
    <property type="entry name" value="DNAC_TnpB_IstB"/>
    <property type="match status" value="1"/>
</dbReference>
<dbReference type="InterPro" id="IPR003593">
    <property type="entry name" value="AAA+_ATPase"/>
</dbReference>
<reference evidence="6" key="1">
    <citation type="submission" date="2010-10" db="EMBL/GenBank/DDBJ databases">
        <authorList>
            <consortium name="US DOE Joint Genome Institute (JGI-PGF)"/>
            <person name="Lucas S."/>
            <person name="Copeland A."/>
            <person name="Lapidus A."/>
            <person name="Bruce D."/>
            <person name="Goodwin L."/>
            <person name="Pitluck S."/>
            <person name="Kyrpides N."/>
            <person name="Mavromatis K."/>
            <person name="Detter J.C."/>
            <person name="Han C."/>
            <person name="Land M."/>
            <person name="Hauser L."/>
            <person name="Markowitz V."/>
            <person name="Cheng J.-F."/>
            <person name="Hugenholtz P."/>
            <person name="Woyke T."/>
            <person name="Wu D."/>
            <person name="Pukall R."/>
            <person name="Wahrenburg C."/>
            <person name="Brambilla E."/>
            <person name="Klenk H.-P."/>
            <person name="Eisen J.A."/>
        </authorList>
    </citation>
    <scope>NUCLEOTIDE SEQUENCE [LARGE SCALE GENOMIC DNA]</scope>
    <source>
        <strain evidence="6">DSM 13965</strain>
    </source>
</reference>
<dbReference type="SUPFAM" id="SSF52540">
    <property type="entry name" value="P-loop containing nucleoside triphosphate hydrolases"/>
    <property type="match status" value="1"/>
</dbReference>
<feature type="region of interest" description="Disordered" evidence="4">
    <location>
        <begin position="247"/>
        <end position="266"/>
    </location>
</feature>
<keyword evidence="7" id="KW-1185">Reference proteome</keyword>
<dbReference type="HOGENOM" id="CLU_062999_1_1_9"/>
<gene>
    <name evidence="6" type="ORF">ThesuDRAFT_00871</name>
</gene>
<evidence type="ECO:0000256" key="1">
    <source>
        <dbReference type="ARBA" id="ARBA00008059"/>
    </source>
</evidence>
<reference evidence="6" key="2">
    <citation type="submission" date="2012-10" db="EMBL/GenBank/DDBJ databases">
        <title>Improved high-quality draft of Thermaerobacter subterraneus C21, DSM 13965.</title>
        <authorList>
            <consortium name="DOE Joint Genome Institute"/>
            <person name="Eisen J."/>
            <person name="Huntemann M."/>
            <person name="Wei C.-L."/>
            <person name="Han J."/>
            <person name="Detter J.C."/>
            <person name="Han C."/>
            <person name="Tapia R."/>
            <person name="Chen A."/>
            <person name="Kyrpides N."/>
            <person name="Mavromatis K."/>
            <person name="Markowitz V."/>
            <person name="Szeto E."/>
            <person name="Ivanova N."/>
            <person name="Mikhailova N."/>
            <person name="Ovchinnikova G."/>
            <person name="Pagani I."/>
            <person name="Pati A."/>
            <person name="Goodwin L."/>
            <person name="Nordberg H.P."/>
            <person name="Cantor M.N."/>
            <person name="Hua S.X."/>
            <person name="Woyke T."/>
            <person name="Eisen J."/>
            <person name="Klenk H.-P."/>
        </authorList>
    </citation>
    <scope>NUCLEOTIDE SEQUENCE [LARGE SCALE GENOMIC DNA]</scope>
    <source>
        <strain evidence="6">DSM 13965</strain>
    </source>
</reference>
<dbReference type="InterPro" id="IPR002611">
    <property type="entry name" value="IstB_ATP-bd"/>
</dbReference>
<evidence type="ECO:0000256" key="3">
    <source>
        <dbReference type="ARBA" id="ARBA00022840"/>
    </source>
</evidence>